<name>A0A2A2JJH7_9BILA</name>
<reference evidence="2 3" key="1">
    <citation type="journal article" date="2017" name="Curr. Biol.">
        <title>Genome architecture and evolution of a unichromosomal asexual nematode.</title>
        <authorList>
            <person name="Fradin H."/>
            <person name="Zegar C."/>
            <person name="Gutwein M."/>
            <person name="Lucas J."/>
            <person name="Kovtun M."/>
            <person name="Corcoran D."/>
            <person name="Baugh L.R."/>
            <person name="Kiontke K."/>
            <person name="Gunsalus K."/>
            <person name="Fitch D.H."/>
            <person name="Piano F."/>
        </authorList>
    </citation>
    <scope>NUCLEOTIDE SEQUENCE [LARGE SCALE GENOMIC DNA]</scope>
    <source>
        <strain evidence="2">PF1309</strain>
    </source>
</reference>
<dbReference type="AlphaFoldDB" id="A0A2A2JJH7"/>
<dbReference type="Proteomes" id="UP000218231">
    <property type="component" value="Unassembled WGS sequence"/>
</dbReference>
<organism evidence="2 3">
    <name type="scientific">Diploscapter pachys</name>
    <dbReference type="NCBI Taxonomy" id="2018661"/>
    <lineage>
        <taxon>Eukaryota</taxon>
        <taxon>Metazoa</taxon>
        <taxon>Ecdysozoa</taxon>
        <taxon>Nematoda</taxon>
        <taxon>Chromadorea</taxon>
        <taxon>Rhabditida</taxon>
        <taxon>Rhabditina</taxon>
        <taxon>Rhabditomorpha</taxon>
        <taxon>Rhabditoidea</taxon>
        <taxon>Rhabditidae</taxon>
        <taxon>Diploscapter</taxon>
    </lineage>
</organism>
<accession>A0A2A2JJH7</accession>
<evidence type="ECO:0000313" key="3">
    <source>
        <dbReference type="Proteomes" id="UP000218231"/>
    </source>
</evidence>
<evidence type="ECO:0000256" key="1">
    <source>
        <dbReference type="SAM" id="MobiDB-lite"/>
    </source>
</evidence>
<sequence>MDTQSRSAAAAIEEGMWKGNRGRGGTMWLKRHTLPAGWLVEWQEQYRFDSKTRTQTVNSRRQLKSSNTYVSDRTTVLAFVIIEQHNVRIDVKGEERRGENRRSTEAPVTAAAAAVLTTPTSTELQGQRKGKGVKRPAADEKTHNNDAEKWGGVRRGTTAD</sequence>
<protein>
    <submittedName>
        <fullName evidence="2">Uncharacterized protein</fullName>
    </submittedName>
</protein>
<gene>
    <name evidence="2" type="ORF">WR25_26359</name>
</gene>
<comment type="caution">
    <text evidence="2">The sequence shown here is derived from an EMBL/GenBank/DDBJ whole genome shotgun (WGS) entry which is preliminary data.</text>
</comment>
<dbReference type="EMBL" id="LIAE01010397">
    <property type="protein sequence ID" value="PAV61835.1"/>
    <property type="molecule type" value="Genomic_DNA"/>
</dbReference>
<evidence type="ECO:0000313" key="2">
    <source>
        <dbReference type="EMBL" id="PAV61835.1"/>
    </source>
</evidence>
<feature type="compositionally biased region" description="Basic and acidic residues" evidence="1">
    <location>
        <begin position="136"/>
        <end position="151"/>
    </location>
</feature>
<proteinExistence type="predicted"/>
<feature type="compositionally biased region" description="Low complexity" evidence="1">
    <location>
        <begin position="105"/>
        <end position="122"/>
    </location>
</feature>
<keyword evidence="3" id="KW-1185">Reference proteome</keyword>
<feature type="region of interest" description="Disordered" evidence="1">
    <location>
        <begin position="93"/>
        <end position="160"/>
    </location>
</feature>
<feature type="compositionally biased region" description="Basic and acidic residues" evidence="1">
    <location>
        <begin position="93"/>
        <end position="104"/>
    </location>
</feature>